<dbReference type="InterPro" id="IPR036388">
    <property type="entry name" value="WH-like_DNA-bd_sf"/>
</dbReference>
<feature type="transmembrane region" description="Helical" evidence="5">
    <location>
        <begin position="338"/>
        <end position="359"/>
    </location>
</feature>
<feature type="transmembrane region" description="Helical" evidence="5">
    <location>
        <begin position="300"/>
        <end position="326"/>
    </location>
</feature>
<feature type="transmembrane region" description="Helical" evidence="5">
    <location>
        <begin position="134"/>
        <end position="153"/>
    </location>
</feature>
<feature type="compositionally biased region" description="Polar residues" evidence="4">
    <location>
        <begin position="401"/>
        <end position="415"/>
    </location>
</feature>
<keyword evidence="5" id="KW-1133">Transmembrane helix</keyword>
<dbReference type="PRINTS" id="PR00038">
    <property type="entry name" value="HTHLUXR"/>
</dbReference>
<feature type="region of interest" description="Disordered" evidence="4">
    <location>
        <begin position="396"/>
        <end position="415"/>
    </location>
</feature>
<dbReference type="SMART" id="SM00421">
    <property type="entry name" value="HTH_LUXR"/>
    <property type="match status" value="1"/>
</dbReference>
<dbReference type="AlphaFoldDB" id="A0A6L8Q404"/>
<feature type="transmembrane region" description="Helical" evidence="5">
    <location>
        <begin position="248"/>
        <end position="267"/>
    </location>
</feature>
<evidence type="ECO:0000256" key="5">
    <source>
        <dbReference type="SAM" id="Phobius"/>
    </source>
</evidence>
<keyword evidence="1" id="KW-0805">Transcription regulation</keyword>
<organism evidence="7 8">
    <name type="scientific">Adlercreutzia equolifaciens</name>
    <dbReference type="NCBI Taxonomy" id="446660"/>
    <lineage>
        <taxon>Bacteria</taxon>
        <taxon>Bacillati</taxon>
        <taxon>Actinomycetota</taxon>
        <taxon>Coriobacteriia</taxon>
        <taxon>Eggerthellales</taxon>
        <taxon>Eggerthellaceae</taxon>
        <taxon>Adlercreutzia</taxon>
    </lineage>
</organism>
<evidence type="ECO:0000256" key="1">
    <source>
        <dbReference type="ARBA" id="ARBA00023015"/>
    </source>
</evidence>
<keyword evidence="5" id="KW-0812">Transmembrane</keyword>
<dbReference type="PANTHER" id="PTHR44688">
    <property type="entry name" value="DNA-BINDING TRANSCRIPTIONAL ACTIVATOR DEVR_DOSR"/>
    <property type="match status" value="1"/>
</dbReference>
<feature type="transmembrane region" description="Helical" evidence="5">
    <location>
        <begin position="7"/>
        <end position="27"/>
    </location>
</feature>
<dbReference type="CDD" id="cd06170">
    <property type="entry name" value="LuxR_C_like"/>
    <property type="match status" value="1"/>
</dbReference>
<evidence type="ECO:0000256" key="2">
    <source>
        <dbReference type="ARBA" id="ARBA00023125"/>
    </source>
</evidence>
<feature type="transmembrane region" description="Helical" evidence="5">
    <location>
        <begin position="76"/>
        <end position="96"/>
    </location>
</feature>
<keyword evidence="2" id="KW-0238">DNA-binding</keyword>
<evidence type="ECO:0000256" key="4">
    <source>
        <dbReference type="SAM" id="MobiDB-lite"/>
    </source>
</evidence>
<evidence type="ECO:0000313" key="8">
    <source>
        <dbReference type="Proteomes" id="UP000472380"/>
    </source>
</evidence>
<sequence length="494" mass="53482">MDFVRRFASCTPQSASVVAGLACALIVMEVQRMPVAHSVSFSMFAPVPYLAEAFALMVLAFLVWRYPARRLSNSAILRGAVGFLATLSTWLVLWGTGLDETLMFVVRAVYRASTGLLVVLWAERLMGLGSWREGCLIAAAIIVSGALTCLLSVVPANVLEGILVLLPLVAAGAFLTYRGRPGDGGSSALPSISPAEHHPLPAFSLETTRDIVAAAGLLAFPLLCRSPMISTQSAWMPLQDGFTMDQAMQLSIGAGTILGGVAVALIIRFAWNRIFVLVLDLLVLPLSLVSLYTAQLVGMLFVLHFLIVDSTYKVVLFYIMMVPFLFPEMRKGPRSVVPLYASFAFMIAMRALFSGLHSLLPESLYATLVAVVVLLSFAGAALLALLLVHRQMTRREPSPEATPSQVSGASETSPLGQRPDIVAACSALGDRFELTPREREIFLLLAQNYRAPYIAEKLVVSQSTVKTHMRNLYAKLGVHSQAELLLLVDEEAAK</sequence>
<evidence type="ECO:0000256" key="3">
    <source>
        <dbReference type="ARBA" id="ARBA00023163"/>
    </source>
</evidence>
<accession>A0A6L8Q404</accession>
<dbReference type="PROSITE" id="PS51257">
    <property type="entry name" value="PROKAR_LIPOPROTEIN"/>
    <property type="match status" value="1"/>
</dbReference>
<feature type="transmembrane region" description="Helical" evidence="5">
    <location>
        <begin position="102"/>
        <end position="122"/>
    </location>
</feature>
<feature type="transmembrane region" description="Helical" evidence="5">
    <location>
        <begin position="47"/>
        <end position="64"/>
    </location>
</feature>
<feature type="transmembrane region" description="Helical" evidence="5">
    <location>
        <begin position="274"/>
        <end position="294"/>
    </location>
</feature>
<gene>
    <name evidence="7" type="ORF">FM068_02060</name>
</gene>
<dbReference type="Gene3D" id="1.10.10.10">
    <property type="entry name" value="Winged helix-like DNA-binding domain superfamily/Winged helix DNA-binding domain"/>
    <property type="match status" value="1"/>
</dbReference>
<name>A0A6L8Q404_9ACTN</name>
<dbReference type="Pfam" id="PF00196">
    <property type="entry name" value="GerE"/>
    <property type="match status" value="1"/>
</dbReference>
<dbReference type="PANTHER" id="PTHR44688:SF16">
    <property type="entry name" value="DNA-BINDING TRANSCRIPTIONAL ACTIVATOR DEVR_DOSR"/>
    <property type="match status" value="1"/>
</dbReference>
<dbReference type="GO" id="GO:0003677">
    <property type="term" value="F:DNA binding"/>
    <property type="evidence" value="ECO:0007669"/>
    <property type="project" value="UniProtKB-KW"/>
</dbReference>
<reference evidence="7 8" key="1">
    <citation type="submission" date="2019-07" db="EMBL/GenBank/DDBJ databases">
        <title>Draft genome sequence of Adlercreutzia equolifaciens IPLA 37004, a human intestinal strain that does not produces equol from daidzein.</title>
        <authorList>
            <person name="Vazquez L."/>
            <person name="Florez A.B."/>
            <person name="Mayo B."/>
        </authorList>
    </citation>
    <scope>NUCLEOTIDE SEQUENCE [LARGE SCALE GENOMIC DNA]</scope>
    <source>
        <strain evidence="7 8">IPLA 37004</strain>
    </source>
</reference>
<keyword evidence="3" id="KW-0804">Transcription</keyword>
<protein>
    <submittedName>
        <fullName evidence="7">Helix-turn-helix transcriptional regulator</fullName>
    </submittedName>
</protein>
<dbReference type="InterPro" id="IPR016032">
    <property type="entry name" value="Sig_transdc_resp-reg_C-effctor"/>
</dbReference>
<evidence type="ECO:0000259" key="6">
    <source>
        <dbReference type="PROSITE" id="PS50043"/>
    </source>
</evidence>
<dbReference type="RefSeq" id="WP_161127342.1">
    <property type="nucleotide sequence ID" value="NZ_VJNE01000002.1"/>
</dbReference>
<feature type="transmembrane region" description="Helical" evidence="5">
    <location>
        <begin position="365"/>
        <end position="388"/>
    </location>
</feature>
<dbReference type="SUPFAM" id="SSF46894">
    <property type="entry name" value="C-terminal effector domain of the bipartite response regulators"/>
    <property type="match status" value="1"/>
</dbReference>
<evidence type="ECO:0000313" key="7">
    <source>
        <dbReference type="EMBL" id="MZG27384.1"/>
    </source>
</evidence>
<dbReference type="PROSITE" id="PS50043">
    <property type="entry name" value="HTH_LUXR_2"/>
    <property type="match status" value="1"/>
</dbReference>
<comment type="caution">
    <text evidence="7">The sequence shown here is derived from an EMBL/GenBank/DDBJ whole genome shotgun (WGS) entry which is preliminary data.</text>
</comment>
<dbReference type="Proteomes" id="UP000472380">
    <property type="component" value="Unassembled WGS sequence"/>
</dbReference>
<feature type="domain" description="HTH luxR-type" evidence="6">
    <location>
        <begin position="427"/>
        <end position="492"/>
    </location>
</feature>
<dbReference type="InterPro" id="IPR000792">
    <property type="entry name" value="Tscrpt_reg_LuxR_C"/>
</dbReference>
<proteinExistence type="predicted"/>
<dbReference type="GO" id="GO:0006355">
    <property type="term" value="P:regulation of DNA-templated transcription"/>
    <property type="evidence" value="ECO:0007669"/>
    <property type="project" value="InterPro"/>
</dbReference>
<dbReference type="EMBL" id="VJNE01000002">
    <property type="protein sequence ID" value="MZG27384.1"/>
    <property type="molecule type" value="Genomic_DNA"/>
</dbReference>
<keyword evidence="5" id="KW-0472">Membrane</keyword>